<dbReference type="EMBL" id="CP002304">
    <property type="protein sequence ID" value="ADQ15643.1"/>
    <property type="molecule type" value="Genomic_DNA"/>
</dbReference>
<organism evidence="2 3">
    <name type="scientific">Halanaerobium hydrogeniformans</name>
    <name type="common">Halanaerobium sp. (strain sapolanicus)</name>
    <dbReference type="NCBI Taxonomy" id="656519"/>
    <lineage>
        <taxon>Bacteria</taxon>
        <taxon>Bacillati</taxon>
        <taxon>Bacillota</taxon>
        <taxon>Clostridia</taxon>
        <taxon>Halanaerobiales</taxon>
        <taxon>Halanaerobiaceae</taxon>
        <taxon>Halanaerobium</taxon>
    </lineage>
</organism>
<dbReference type="GO" id="GO:0016779">
    <property type="term" value="F:nucleotidyltransferase activity"/>
    <property type="evidence" value="ECO:0007669"/>
    <property type="project" value="UniProtKB-ARBA"/>
</dbReference>
<sequence>MVIQFGLKSKIKGVIIMLTAVILAAGQAERMGELKQLLTWEENNTILGRVIDNLLAADIIDDQLRIIVGAEKEKIHGYLNNKYKSELNSDKIIIIDNSLYEDGLLTSVKISLEDLSLDTEHILFTLADKPFIGAQIYKEIYNEFLNKNPDILLPKYKGAKGHPVIIKSYLISNIFELEGRGGLKNLFQQMPEKVYNYSCSYPEILKDIDYKKDYLFYLNNDFKFKP</sequence>
<reference evidence="2 3" key="1">
    <citation type="submission" date="2010-11" db="EMBL/GenBank/DDBJ databases">
        <title>Complete sequence of Halanaerobium sp. sapolanicus.</title>
        <authorList>
            <consortium name="US DOE Joint Genome Institute"/>
            <person name="Lucas S."/>
            <person name="Copeland A."/>
            <person name="Lapidus A."/>
            <person name="Cheng J.-F."/>
            <person name="Bruce D."/>
            <person name="Goodwin L."/>
            <person name="Pitluck S."/>
            <person name="Davenport K."/>
            <person name="Detter J.C."/>
            <person name="Han C."/>
            <person name="Tapia R."/>
            <person name="Land M."/>
            <person name="Hauser L."/>
            <person name="Jeffries C."/>
            <person name="Kyrpides N."/>
            <person name="Ivanova N."/>
            <person name="Mikhailova N."/>
            <person name="Begemann M.B."/>
            <person name="Mormile M.R."/>
            <person name="Wall J.D."/>
            <person name="Elias D.A."/>
            <person name="Woyke T."/>
        </authorList>
    </citation>
    <scope>NUCLEOTIDE SEQUENCE [LARGE SCALE GENOMIC DNA]</scope>
    <source>
        <strain evidence="3">sapolanicus</strain>
    </source>
</reference>
<dbReference type="Gene3D" id="3.90.550.10">
    <property type="entry name" value="Spore Coat Polysaccharide Biosynthesis Protein SpsA, Chain A"/>
    <property type="match status" value="1"/>
</dbReference>
<evidence type="ECO:0000259" key="1">
    <source>
        <dbReference type="Pfam" id="PF12804"/>
    </source>
</evidence>
<keyword evidence="3" id="KW-1185">Reference proteome</keyword>
<dbReference type="PANTHER" id="PTHR43777">
    <property type="entry name" value="MOLYBDENUM COFACTOR CYTIDYLYLTRANSFERASE"/>
    <property type="match status" value="1"/>
</dbReference>
<dbReference type="HOGENOM" id="CLU_061980_1_2_9"/>
<gene>
    <name evidence="2" type="ordered locus">Halsa_2235</name>
</gene>
<dbReference type="SUPFAM" id="SSF53448">
    <property type="entry name" value="Nucleotide-diphospho-sugar transferases"/>
    <property type="match status" value="1"/>
</dbReference>
<dbReference type="eggNOG" id="COG2068">
    <property type="taxonomic scope" value="Bacteria"/>
</dbReference>
<evidence type="ECO:0000313" key="2">
    <source>
        <dbReference type="EMBL" id="ADQ15643.1"/>
    </source>
</evidence>
<name>E4RKD0_HALHG</name>
<dbReference type="KEGG" id="has:Halsa_2235"/>
<dbReference type="InterPro" id="IPR029044">
    <property type="entry name" value="Nucleotide-diphossugar_trans"/>
</dbReference>
<evidence type="ECO:0000313" key="3">
    <source>
        <dbReference type="Proteomes" id="UP000007434"/>
    </source>
</evidence>
<dbReference type="STRING" id="656519.Halsa_2235"/>
<dbReference type="CDD" id="cd04182">
    <property type="entry name" value="GT_2_like_f"/>
    <property type="match status" value="1"/>
</dbReference>
<accession>E4RKD0</accession>
<feature type="domain" description="MobA-like NTP transferase" evidence="1">
    <location>
        <begin position="20"/>
        <end position="190"/>
    </location>
</feature>
<protein>
    <recommendedName>
        <fullName evidence="1">MobA-like NTP transferase domain-containing protein</fullName>
    </recommendedName>
</protein>
<dbReference type="Pfam" id="PF12804">
    <property type="entry name" value="NTP_transf_3"/>
    <property type="match status" value="1"/>
</dbReference>
<dbReference type="InterPro" id="IPR025877">
    <property type="entry name" value="MobA-like_NTP_Trfase"/>
</dbReference>
<dbReference type="Proteomes" id="UP000007434">
    <property type="component" value="Chromosome"/>
</dbReference>
<reference evidence="2 3" key="2">
    <citation type="journal article" date="2011" name="J. Bacteriol.">
        <title>Complete Genome Sequence of the Haloalkaliphilic, Hydrogen Producing Halanaerobium hydrogenoformans.</title>
        <authorList>
            <person name="Brown S.D."/>
            <person name="Begemann M.B."/>
            <person name="Mormile M.R."/>
            <person name="Wall J.D."/>
            <person name="Han C.S."/>
            <person name="Goodwin L.A."/>
            <person name="Pitluck S."/>
            <person name="Land M.L."/>
            <person name="Hauser L.J."/>
            <person name="Elias D.A."/>
        </authorList>
    </citation>
    <scope>NUCLEOTIDE SEQUENCE [LARGE SCALE GENOMIC DNA]</scope>
    <source>
        <strain evidence="3">sapolanicus</strain>
    </source>
</reference>
<proteinExistence type="predicted"/>
<dbReference type="PANTHER" id="PTHR43777:SF1">
    <property type="entry name" value="MOLYBDENUM COFACTOR CYTIDYLYLTRANSFERASE"/>
    <property type="match status" value="1"/>
</dbReference>
<dbReference type="AlphaFoldDB" id="E4RKD0"/>